<evidence type="ECO:0000256" key="1">
    <source>
        <dbReference type="ARBA" id="ARBA00038048"/>
    </source>
</evidence>
<dbReference type="GO" id="GO:0005811">
    <property type="term" value="C:lipid droplet"/>
    <property type="evidence" value="ECO:0007669"/>
    <property type="project" value="TreeGrafter"/>
</dbReference>
<evidence type="ECO:0000313" key="3">
    <source>
        <dbReference type="EMBL" id="CAG9809194.1"/>
    </source>
</evidence>
<protein>
    <recommendedName>
        <fullName evidence="2">Saccharopine dehydrogenase NADP binding domain-containing protein</fullName>
    </recommendedName>
</protein>
<dbReference type="FunFam" id="3.40.50.720:FF:000178">
    <property type="entry name" value="Saccharopine dehydrogenase-like oxidoreductase"/>
    <property type="match status" value="1"/>
</dbReference>
<dbReference type="Pfam" id="PF03435">
    <property type="entry name" value="Sacchrp_dh_NADP"/>
    <property type="match status" value="1"/>
</dbReference>
<accession>A0A9N9WU15</accession>
<reference evidence="3" key="1">
    <citation type="submission" date="2022-01" db="EMBL/GenBank/DDBJ databases">
        <authorList>
            <person name="King R."/>
        </authorList>
    </citation>
    <scope>NUCLEOTIDE SEQUENCE</scope>
</reference>
<dbReference type="InterPro" id="IPR036291">
    <property type="entry name" value="NAD(P)-bd_dom_sf"/>
</dbReference>
<gene>
    <name evidence="3" type="ORF">CHIRRI_LOCUS12023</name>
</gene>
<dbReference type="GO" id="GO:0005739">
    <property type="term" value="C:mitochondrion"/>
    <property type="evidence" value="ECO:0007669"/>
    <property type="project" value="TreeGrafter"/>
</dbReference>
<dbReference type="EMBL" id="OU895879">
    <property type="protein sequence ID" value="CAG9809194.1"/>
    <property type="molecule type" value="Genomic_DNA"/>
</dbReference>
<dbReference type="SUPFAM" id="SSF51735">
    <property type="entry name" value="NAD(P)-binding Rossmann-fold domains"/>
    <property type="match status" value="1"/>
</dbReference>
<dbReference type="OrthoDB" id="10268090at2759"/>
<comment type="similarity">
    <text evidence="1">Belongs to the saccharopine dehydrogenase family.</text>
</comment>
<dbReference type="InterPro" id="IPR005097">
    <property type="entry name" value="Sacchrp_dh_NADP-bd"/>
</dbReference>
<dbReference type="Gene3D" id="3.40.50.720">
    <property type="entry name" value="NAD(P)-binding Rossmann-like Domain"/>
    <property type="match status" value="1"/>
</dbReference>
<feature type="domain" description="Saccharopine dehydrogenase NADP binding" evidence="2">
    <location>
        <begin position="7"/>
        <end position="138"/>
    </location>
</feature>
<dbReference type="Proteomes" id="UP001153620">
    <property type="component" value="Chromosome 3"/>
</dbReference>
<organism evidence="3 4">
    <name type="scientific">Chironomus riparius</name>
    <dbReference type="NCBI Taxonomy" id="315576"/>
    <lineage>
        <taxon>Eukaryota</taxon>
        <taxon>Metazoa</taxon>
        <taxon>Ecdysozoa</taxon>
        <taxon>Arthropoda</taxon>
        <taxon>Hexapoda</taxon>
        <taxon>Insecta</taxon>
        <taxon>Pterygota</taxon>
        <taxon>Neoptera</taxon>
        <taxon>Endopterygota</taxon>
        <taxon>Diptera</taxon>
        <taxon>Nematocera</taxon>
        <taxon>Chironomoidea</taxon>
        <taxon>Chironomidae</taxon>
        <taxon>Chironominae</taxon>
        <taxon>Chironomus</taxon>
    </lineage>
</organism>
<dbReference type="PANTHER" id="PTHR12286">
    <property type="entry name" value="SACCHAROPINE DEHYDROGENASE-LIKE OXIDOREDUCTASE"/>
    <property type="match status" value="1"/>
</dbReference>
<proteinExistence type="inferred from homology"/>
<name>A0A9N9WU15_9DIPT</name>
<dbReference type="GO" id="GO:0005886">
    <property type="term" value="C:plasma membrane"/>
    <property type="evidence" value="ECO:0007669"/>
    <property type="project" value="TreeGrafter"/>
</dbReference>
<dbReference type="GO" id="GO:0009247">
    <property type="term" value="P:glycolipid biosynthetic process"/>
    <property type="evidence" value="ECO:0007669"/>
    <property type="project" value="TreeGrafter"/>
</dbReference>
<reference evidence="3" key="2">
    <citation type="submission" date="2022-10" db="EMBL/GenBank/DDBJ databases">
        <authorList>
            <consortium name="ENA_rothamsted_submissions"/>
            <consortium name="culmorum"/>
            <person name="King R."/>
        </authorList>
    </citation>
    <scope>NUCLEOTIDE SEQUENCE</scope>
</reference>
<keyword evidence="4" id="KW-1185">Reference proteome</keyword>
<sequence>MDKKFDVIIFGASGYTGKYVIREAVKLLSGYKWAVSGRNEKKLIEAIKAAEIYCCESLSDIPIIIADINDEKSLKNMTMQTKVVVNCCGPYRFFGEQVVKACIETFTHHVDVSGEPQYMESMQLKYHLKALENGVYIVTGCGFDSVPADLGTVCLQDNFKGTVNSIKIYIQARYLNDYEAFGPIVNYATYESAIHGMSHADQLKDVRKELFKTKLPKLKPIIENISGLHKADDLNSKWCLSIPSADQSVINRSQRFFYENYKQRPIQIRTFTTFASLSTALKTVSAGILLNKMIKYKRGKELLLNYPELFSFGFTSRKGPSEEQNANTVFELILIGEGWNETFNDPVTNIDIPVNKKMTCKVTCINPLYGVASKAVLLSAVSILNDCDKMPYNGGVFSPAAAFKNTSLIQKLDDNGVTFEVIENNEIKAKL</sequence>
<dbReference type="AlphaFoldDB" id="A0A9N9WU15"/>
<evidence type="ECO:0000259" key="2">
    <source>
        <dbReference type="Pfam" id="PF03435"/>
    </source>
</evidence>
<evidence type="ECO:0000313" key="4">
    <source>
        <dbReference type="Proteomes" id="UP001153620"/>
    </source>
</evidence>
<dbReference type="InterPro" id="IPR051276">
    <property type="entry name" value="Saccharopine_DH-like_oxidrdct"/>
</dbReference>
<dbReference type="PANTHER" id="PTHR12286:SF5">
    <property type="entry name" value="SACCHAROPINE DEHYDROGENASE-LIKE OXIDOREDUCTASE"/>
    <property type="match status" value="1"/>
</dbReference>